<reference evidence="2" key="1">
    <citation type="journal article" date="2023" name="Hortic. Res.">
        <title>A chromosome-level phased genome enabling allele-level studies in sweet orange: a case study on citrus Huanglongbing tolerance.</title>
        <authorList>
            <person name="Wu B."/>
            <person name="Yu Q."/>
            <person name="Deng Z."/>
            <person name="Duan Y."/>
            <person name="Luo F."/>
            <person name="Gmitter F. Jr."/>
        </authorList>
    </citation>
    <scope>NUCLEOTIDE SEQUENCE [LARGE SCALE GENOMIC DNA]</scope>
    <source>
        <strain evidence="2">cv. Valencia</strain>
    </source>
</reference>
<comment type="caution">
    <text evidence="1">The sequence shown here is derived from an EMBL/GenBank/DDBJ whole genome shotgun (WGS) entry which is preliminary data.</text>
</comment>
<name>A0ACB8NY38_CITSI</name>
<evidence type="ECO:0000313" key="2">
    <source>
        <dbReference type="Proteomes" id="UP000829398"/>
    </source>
</evidence>
<gene>
    <name evidence="1" type="ORF">KPL71_001631</name>
</gene>
<organism evidence="1 2">
    <name type="scientific">Citrus sinensis</name>
    <name type="common">Sweet orange</name>
    <name type="synonym">Citrus aurantium var. sinensis</name>
    <dbReference type="NCBI Taxonomy" id="2711"/>
    <lineage>
        <taxon>Eukaryota</taxon>
        <taxon>Viridiplantae</taxon>
        <taxon>Streptophyta</taxon>
        <taxon>Embryophyta</taxon>
        <taxon>Tracheophyta</taxon>
        <taxon>Spermatophyta</taxon>
        <taxon>Magnoliopsida</taxon>
        <taxon>eudicotyledons</taxon>
        <taxon>Gunneridae</taxon>
        <taxon>Pentapetalae</taxon>
        <taxon>rosids</taxon>
        <taxon>malvids</taxon>
        <taxon>Sapindales</taxon>
        <taxon>Rutaceae</taxon>
        <taxon>Aurantioideae</taxon>
        <taxon>Citrus</taxon>
    </lineage>
</organism>
<evidence type="ECO:0000313" key="1">
    <source>
        <dbReference type="EMBL" id="KAH9803054.1"/>
    </source>
</evidence>
<accession>A0ACB8NY38</accession>
<keyword evidence="2" id="KW-1185">Reference proteome</keyword>
<dbReference type="EMBL" id="CM039170">
    <property type="protein sequence ID" value="KAH9803054.1"/>
    <property type="molecule type" value="Genomic_DNA"/>
</dbReference>
<proteinExistence type="predicted"/>
<dbReference type="Proteomes" id="UP000829398">
    <property type="component" value="Chromosome 1"/>
</dbReference>
<protein>
    <submittedName>
        <fullName evidence="1">Disease resistance RPP13-like protein 1</fullName>
    </submittedName>
</protein>
<sequence>MAVGGLFLSAFLQMLFDRLMSREVLNFARREGVISKLEKWKKTLLMIQAVFSDAEEKQLTDKAVKMWLDDLQDLAYDVEDILDEFATEALARKLKVEHHQSSSSNSKVQNLIIPACFTSLSPSSVKFNVGMGSKIRSISSRFEEICKQKVELGLQMNAGGVSIAGWQRPTSTCLPTEPAVFGRDEDKAKILEMVLRDEPTDANFSLIPIVGMAGVGKTTLARVAFDDKAVEMFNLRSWVCVSDDFDILRITKSILESITFSPNSLKDLNQIQVQLREAVAGKRFLIVLDDVWSKNYSLWNTLKSPFRAGASGSKILVTTCSTDVALTVGTAEYYNLKLLSDDDCWSVFVKHAFEKRDVGLHRHMGSIRKKVVQKCRGLPLAAETLGGLLRCKQSDDEWDEILNSKIWYLSEESNILPVLRLSYHHLPSHLKRCFAYCAIFPKDYEFEEMESIFQPSSNNSFKFIMHDLVNDLAQWISGETSFRLENEMVTDNKSRRFRRARHSSYTCGFYDGKSKFEVFHEVEHLRTFLPVLSYEIRLLTRYITDVVLSNLLPKFTKLRVLSLKKYYITELPHSIGDLKHLRYINLSETMIRCLPESICSLCNLQFLILRGCYRLKKLPSNLRNLINLRHLVVTYVDLIREMPLGIKELKCLQMLSNFIVGMVTESRLKDLKDFKLLRGELCISRLDYDLELLKLEWSSQFDDSRNEALEKNVLDMLQPHRSLKELTVKCYGGTVFPSWMGDPLFSNIVLLRLEDCEKCTSLPSLGLLGSLKNLTIKGMRRLKSIGFEIYGEGCSKPFQALETLCFEDLPEWEHWNSFKENDHVERFACLRQLSIVKCPRLCGRLPNHLPILEKLMIYECVQLVVSFSSLPLLCKLEIDRCKGVACRSPADLMSINSDSFKYFRKVECLKIVGCEELISFWQNEICLEKPPIRLQSLSSLQKLSIEDCPTLISFPESCFPSILSELKIRNCNALTSLPVEMKHDNACLKSLWVGGCHSLTYIIRGHLPSSLKILQIRNCRKLQCLLHDEEETSIPSSLMMHGKNNSTSTSLLQSLYVYNCPSLICLASKGQLPKALQQLEILDCPKLESIAERFHNNTSLGCIWIWKCENLKSLPEGLPNLNSLHNIYVWDCPSLVSFPEGGLPNCSLSSLTLPLQELKIYQCPSIVSFPKEGFPSYLTSLSIEDLNAYESPIDWGLHKLTSLKILCVIGCPDAVSFPEEEIGMTFPSSLTELVIVRFPKLKYLSSNGFRNLAFLEYLQIRDCPKLTSFPEAGLPSSLLELYINDYPLMTKQCKRDKGAEWSRIAHIPCVRIDDKFIYDAEEKQ</sequence>